<dbReference type="EMBL" id="BDLS01000001">
    <property type="protein sequence ID" value="GAV93155.1"/>
    <property type="molecule type" value="Genomic_DNA"/>
</dbReference>
<accession>A0A1Q3DLA0</accession>
<protein>
    <submittedName>
        <fullName evidence="2">Uncharacterized protein</fullName>
    </submittedName>
</protein>
<feature type="transmembrane region" description="Helical" evidence="1">
    <location>
        <begin position="20"/>
        <end position="45"/>
    </location>
</feature>
<reference evidence="2" key="1">
    <citation type="submission" date="2017-01" db="EMBL/GenBank/DDBJ databases">
        <title>Draft genome sequence of uncultured bacilliform virus purified from snow crab.</title>
        <authorList>
            <person name="Takano T."/>
        </authorList>
    </citation>
    <scope>NUCLEOTIDE SEQUENCE</scope>
    <source>
        <strain evidence="2">Isolate_1</strain>
    </source>
</reference>
<evidence type="ECO:0000256" key="1">
    <source>
        <dbReference type="SAM" id="Phobius"/>
    </source>
</evidence>
<evidence type="ECO:0000313" key="2">
    <source>
        <dbReference type="EMBL" id="GAV93155.1"/>
    </source>
</evidence>
<comment type="caution">
    <text evidence="2">The sequence shown here is derived from an EMBL/GenBank/DDBJ whole genome shotgun (WGS) entry which is preliminary data.</text>
</comment>
<keyword evidence="1" id="KW-0472">Membrane</keyword>
<gene>
    <name evidence="2" type="ORF">SCV_031</name>
</gene>
<proteinExistence type="predicted"/>
<name>A0A1Q3DLA0_9VIRU</name>
<keyword evidence="1" id="KW-1133">Transmembrane helix</keyword>
<organism evidence="2">
    <name type="scientific">Chionoecetes opilio bacilliform virus</name>
    <dbReference type="NCBI Taxonomy" id="1825681"/>
    <lineage>
        <taxon>Viruses</taxon>
        <taxon>Viruses incertae sedis</taxon>
        <taxon>Naldaviricetes</taxon>
        <taxon>Nimaviridae</taxon>
    </lineage>
</organism>
<sequence length="205" mass="22896">MSFPFRSDVWKDIGDFTRNIEWPVVLGVLFMTMLAGLMIAVSIRYHSRSRLLSRSGKSHFTSRVLPVAYLSKTGELKDMMLTPSQFIVFNTLYHKTSTMKHGMCTDDTSWVQFCLFAAAEAFQRLSSSGQFRQQADDDETVDDLVISSIASLEEPYIRYLFSSKTDVSAEEVEGALLDVQSSGRGVTGLQPVADLAERNISVVSI</sequence>
<keyword evidence="1" id="KW-0812">Transmembrane</keyword>